<dbReference type="GO" id="GO:0140098">
    <property type="term" value="F:catalytic activity, acting on RNA"/>
    <property type="evidence" value="ECO:0007669"/>
    <property type="project" value="UniProtKB-ARBA"/>
</dbReference>
<dbReference type="GO" id="GO:0003723">
    <property type="term" value="F:RNA binding"/>
    <property type="evidence" value="ECO:0007669"/>
    <property type="project" value="InterPro"/>
</dbReference>
<reference evidence="3 4" key="1">
    <citation type="submission" date="2018-03" db="EMBL/GenBank/DDBJ databases">
        <title>Adhaeribacter sp. HMF7605 Genome sequencing and assembly.</title>
        <authorList>
            <person name="Kang H."/>
            <person name="Kang J."/>
            <person name="Cha I."/>
            <person name="Kim H."/>
            <person name="Joh K."/>
        </authorList>
    </citation>
    <scope>NUCLEOTIDE SEQUENCE [LARGE SCALE GENOMIC DNA]</scope>
    <source>
        <strain evidence="3 4">HMF7605</strain>
    </source>
</reference>
<evidence type="ECO:0000313" key="4">
    <source>
        <dbReference type="Proteomes" id="UP000240357"/>
    </source>
</evidence>
<sequence>MKYPVFKDLILFENDDYIIINKPPFLATLEDRALHTTNVLKLARQYHPDVQACHRLDKETSGALALAKNNEAYRHLSMQFEHREVAKLYHAVVWGVHQFEEQLVDRSIQPGLKGTAKLAYKGKPAETYFTTLEKYPKHTLVACKPITGRMHQIRLHLAYLNAPIVSDLLYGGAHVYLSDLKRKFNLSKDTEEQPFIKRFALHSTKLGFTLLNGEPTEIQSPYPKDFQVLVKTLQQYS</sequence>
<dbReference type="EMBL" id="PYFT01000001">
    <property type="protein sequence ID" value="PSR54349.1"/>
    <property type="molecule type" value="Genomic_DNA"/>
</dbReference>
<dbReference type="InterPro" id="IPR006145">
    <property type="entry name" value="PsdUridine_synth_RsuA/RluA"/>
</dbReference>
<dbReference type="AlphaFoldDB" id="A0A2T2YFR1"/>
<accession>A0A2T2YFR1</accession>
<evidence type="ECO:0000259" key="2">
    <source>
        <dbReference type="Pfam" id="PF00849"/>
    </source>
</evidence>
<dbReference type="Gene3D" id="3.30.2350.10">
    <property type="entry name" value="Pseudouridine synthase"/>
    <property type="match status" value="1"/>
</dbReference>
<name>A0A2T2YFR1_9BACT</name>
<comment type="similarity">
    <text evidence="1">Belongs to the pseudouridine synthase RluA family.</text>
</comment>
<organism evidence="3 4">
    <name type="scientific">Adhaeribacter arboris</name>
    <dbReference type="NCBI Taxonomy" id="2072846"/>
    <lineage>
        <taxon>Bacteria</taxon>
        <taxon>Pseudomonadati</taxon>
        <taxon>Bacteroidota</taxon>
        <taxon>Cytophagia</taxon>
        <taxon>Cytophagales</taxon>
        <taxon>Hymenobacteraceae</taxon>
        <taxon>Adhaeribacter</taxon>
    </lineage>
</organism>
<feature type="domain" description="Pseudouridine synthase RsuA/RluA-like" evidence="2">
    <location>
        <begin position="16"/>
        <end position="158"/>
    </location>
</feature>
<dbReference type="PANTHER" id="PTHR21600">
    <property type="entry name" value="MITOCHONDRIAL RNA PSEUDOURIDINE SYNTHASE"/>
    <property type="match status" value="1"/>
</dbReference>
<gene>
    <name evidence="3" type="ORF">AHMF7605_12910</name>
</gene>
<dbReference type="GO" id="GO:0009982">
    <property type="term" value="F:pseudouridine synthase activity"/>
    <property type="evidence" value="ECO:0007669"/>
    <property type="project" value="InterPro"/>
</dbReference>
<evidence type="ECO:0000313" key="3">
    <source>
        <dbReference type="EMBL" id="PSR54349.1"/>
    </source>
</evidence>
<comment type="caution">
    <text evidence="3">The sequence shown here is derived from an EMBL/GenBank/DDBJ whole genome shotgun (WGS) entry which is preliminary data.</text>
</comment>
<dbReference type="InterPro" id="IPR050188">
    <property type="entry name" value="RluA_PseudoU_synthase"/>
</dbReference>
<evidence type="ECO:0000256" key="1">
    <source>
        <dbReference type="ARBA" id="ARBA00010876"/>
    </source>
</evidence>
<dbReference type="OrthoDB" id="9807829at2"/>
<dbReference type="InterPro" id="IPR020103">
    <property type="entry name" value="PsdUridine_synth_cat_dom_sf"/>
</dbReference>
<protein>
    <submittedName>
        <fullName evidence="3">RNA pseudouridine synthase</fullName>
    </submittedName>
</protein>
<dbReference type="GO" id="GO:0000455">
    <property type="term" value="P:enzyme-directed rRNA pseudouridine synthesis"/>
    <property type="evidence" value="ECO:0007669"/>
    <property type="project" value="TreeGrafter"/>
</dbReference>
<keyword evidence="4" id="KW-1185">Reference proteome</keyword>
<dbReference type="CDD" id="cd02869">
    <property type="entry name" value="PseudoU_synth_RluA_like"/>
    <property type="match status" value="1"/>
</dbReference>
<dbReference type="Proteomes" id="UP000240357">
    <property type="component" value="Unassembled WGS sequence"/>
</dbReference>
<dbReference type="RefSeq" id="WP_106929945.1">
    <property type="nucleotide sequence ID" value="NZ_PYFT01000001.1"/>
</dbReference>
<dbReference type="SUPFAM" id="SSF55120">
    <property type="entry name" value="Pseudouridine synthase"/>
    <property type="match status" value="1"/>
</dbReference>
<dbReference type="Pfam" id="PF00849">
    <property type="entry name" value="PseudoU_synth_2"/>
    <property type="match status" value="1"/>
</dbReference>
<proteinExistence type="inferred from homology"/>
<dbReference type="PANTHER" id="PTHR21600:SF87">
    <property type="entry name" value="RNA PSEUDOURIDYLATE SYNTHASE DOMAIN-CONTAINING PROTEIN 1"/>
    <property type="match status" value="1"/>
</dbReference>